<dbReference type="SMART" id="SM00849">
    <property type="entry name" value="Lactamase_B"/>
    <property type="match status" value="1"/>
</dbReference>
<dbReference type="EMBL" id="FO082872">
    <property type="protein sequence ID" value="SJK86006.1"/>
    <property type="molecule type" value="Genomic_DNA"/>
</dbReference>
<dbReference type="GO" id="GO:0046872">
    <property type="term" value="F:metal ion binding"/>
    <property type="evidence" value="ECO:0007669"/>
    <property type="project" value="UniProtKB-KW"/>
</dbReference>
<comment type="similarity">
    <text evidence="3">Belongs to the RNase Z family.</text>
</comment>
<evidence type="ECO:0000256" key="9">
    <source>
        <dbReference type="ARBA" id="ARBA00022801"/>
    </source>
</evidence>
<protein>
    <recommendedName>
        <fullName evidence="4">ribonuclease Z</fullName>
        <ecNumber evidence="4">3.1.26.11</ecNumber>
    </recommendedName>
</protein>
<dbReference type="VEuPathDB" id="PiroplasmaDB:BMR1_02g02500"/>
<comment type="catalytic activity">
    <reaction evidence="1">
        <text>Endonucleolytic cleavage of RNA, removing extra 3' nucleotides from tRNA precursor, generating 3' termini of tRNAs. A 3'-hydroxy group is left at the tRNA terminus and a 5'-phosphoryl group is left at the trailer molecule.</text>
        <dbReference type="EC" id="3.1.26.11"/>
    </reaction>
</comment>
<evidence type="ECO:0000313" key="13">
    <source>
        <dbReference type="Proteomes" id="UP000002899"/>
    </source>
</evidence>
<dbReference type="RefSeq" id="XP_021338205.1">
    <property type="nucleotide sequence ID" value="XM_021481578.1"/>
</dbReference>
<dbReference type="Pfam" id="PF12706">
    <property type="entry name" value="Lactamase_B_2"/>
    <property type="match status" value="1"/>
</dbReference>
<dbReference type="OrthoDB" id="527344at2759"/>
<evidence type="ECO:0000256" key="6">
    <source>
        <dbReference type="ARBA" id="ARBA00022722"/>
    </source>
</evidence>
<organism evidence="12 13">
    <name type="scientific">Babesia microti (strain RI)</name>
    <dbReference type="NCBI Taxonomy" id="1133968"/>
    <lineage>
        <taxon>Eukaryota</taxon>
        <taxon>Sar</taxon>
        <taxon>Alveolata</taxon>
        <taxon>Apicomplexa</taxon>
        <taxon>Aconoidasida</taxon>
        <taxon>Piroplasmida</taxon>
        <taxon>Babesiidae</taxon>
        <taxon>Babesia</taxon>
    </lineage>
</organism>
<dbReference type="GO" id="GO:0005739">
    <property type="term" value="C:mitochondrion"/>
    <property type="evidence" value="ECO:0007669"/>
    <property type="project" value="TreeGrafter"/>
</dbReference>
<evidence type="ECO:0000256" key="1">
    <source>
        <dbReference type="ARBA" id="ARBA00000402"/>
    </source>
</evidence>
<keyword evidence="5" id="KW-0819">tRNA processing</keyword>
<evidence type="ECO:0000256" key="4">
    <source>
        <dbReference type="ARBA" id="ARBA00012477"/>
    </source>
</evidence>
<dbReference type="InterPro" id="IPR036866">
    <property type="entry name" value="RibonucZ/Hydroxyglut_hydro"/>
</dbReference>
<dbReference type="GO" id="GO:0042781">
    <property type="term" value="F:3'-tRNA processing endoribonuclease activity"/>
    <property type="evidence" value="ECO:0007669"/>
    <property type="project" value="UniProtKB-EC"/>
</dbReference>
<dbReference type="InterPro" id="IPR047151">
    <property type="entry name" value="RNZ2-like"/>
</dbReference>
<evidence type="ECO:0000256" key="5">
    <source>
        <dbReference type="ARBA" id="ARBA00022694"/>
    </source>
</evidence>
<dbReference type="EC" id="3.1.26.11" evidence="4"/>
<dbReference type="SUPFAM" id="SSF56281">
    <property type="entry name" value="Metallo-hydrolase/oxidoreductase"/>
    <property type="match status" value="2"/>
</dbReference>
<feature type="domain" description="Metallo-beta-lactamase" evidence="11">
    <location>
        <begin position="399"/>
        <end position="601"/>
    </location>
</feature>
<gene>
    <name evidence="12" type="ORF">BMR1_02g02500</name>
</gene>
<evidence type="ECO:0000256" key="7">
    <source>
        <dbReference type="ARBA" id="ARBA00022723"/>
    </source>
</evidence>
<evidence type="ECO:0000313" key="12">
    <source>
        <dbReference type="EMBL" id="SJK86006.1"/>
    </source>
</evidence>
<keyword evidence="7" id="KW-0479">Metal-binding</keyword>
<sequence>MNTRHTLGRRGKMGMYVQTLGFHDLSVPPSLQVVSEYCRVLFNVGENSQRFRMERNLHMNKIHSIFFTDLSVSSLTGLPGLLLAIDSSEIEHIEIIGPIGITTTIKLLSTTFMNLKYLKINVIELTTVKYIDITKGLQIICIPLIKSDTKKFKPSTYRIAYIVNCGERPGTMDIDKAIKLGIPRGPLLGQLKRGKSITLQNGTIVHPSEVIGKPIIGSQALILKIENDHDLQLVKSTIPLYCDTSRLDFIFHLMKNDNYNEYENSIHIYLDKSDHPPNYISFLWAEKANLTLKSMYNNCTTHHNDNKENQSNASINIECACIGDDKQYPPLTIFNMYGKSKVTGQTREDRIDTSNSLQHISQLKPFPVNDLISNFNYTEGPHKLVMLGTGGCAPSPIRNVSSILLIYDMDSSMLLDCGEGTLYQLYVNSTSWGNFIATLSSIKAIVITHSHADHHMGIAALVAYRNKVLPDADVISVILPSKVKRWIEHIFNTSIRIPCNILDHSSAIITPFKITLYQVLHISDSAGITVEVPNVFKIVYSGDTRPCETTINAATNCDILIHESTFYQQDLSHAVDKKHTTVEEAVEIAKRANCKLLVLTHFSQRYSLPIDINTNCNFPKDKIIAALDHLVIHF</sequence>
<keyword evidence="8" id="KW-0255">Endonuclease</keyword>
<dbReference type="KEGG" id="bmic:BMR1_02g02500"/>
<dbReference type="InterPro" id="IPR001279">
    <property type="entry name" value="Metallo-B-lactamas"/>
</dbReference>
<evidence type="ECO:0000256" key="8">
    <source>
        <dbReference type="ARBA" id="ARBA00022759"/>
    </source>
</evidence>
<dbReference type="GO" id="GO:1990180">
    <property type="term" value="P:mitochondrial tRNA 3'-end processing"/>
    <property type="evidence" value="ECO:0007669"/>
    <property type="project" value="TreeGrafter"/>
</dbReference>
<proteinExistence type="inferred from homology"/>
<evidence type="ECO:0000256" key="10">
    <source>
        <dbReference type="ARBA" id="ARBA00022833"/>
    </source>
</evidence>
<keyword evidence="6" id="KW-0540">Nuclease</keyword>
<keyword evidence="10" id="KW-0862">Zinc</keyword>
<keyword evidence="9 12" id="KW-0378">Hydrolase</keyword>
<dbReference type="GeneID" id="24424284"/>
<comment type="cofactor">
    <cofactor evidence="2">
        <name>Zn(2+)</name>
        <dbReference type="ChEBI" id="CHEBI:29105"/>
    </cofactor>
</comment>
<name>A0A1R4AAH3_BABMR</name>
<keyword evidence="13" id="KW-1185">Reference proteome</keyword>
<reference evidence="12 13" key="1">
    <citation type="journal article" date="2012" name="Nucleic Acids Res.">
        <title>Sequencing of the smallest Apicomplexan genome from the human pathogen Babesia microti.</title>
        <authorList>
            <person name="Cornillot E."/>
            <person name="Hadj-Kaddour K."/>
            <person name="Dassouli A."/>
            <person name="Noel B."/>
            <person name="Ranwez V."/>
            <person name="Vacherie B."/>
            <person name="Augagneur Y."/>
            <person name="Bres V."/>
            <person name="Duclos A."/>
            <person name="Randazzo S."/>
            <person name="Carcy B."/>
            <person name="Debierre-Grockiego F."/>
            <person name="Delbecq S."/>
            <person name="Moubri-Menage K."/>
            <person name="Shams-Eldin H."/>
            <person name="Usmani-Brown S."/>
            <person name="Bringaud F."/>
            <person name="Wincker P."/>
            <person name="Vivares C.P."/>
            <person name="Schwarz R.T."/>
            <person name="Schetters T.P."/>
            <person name="Krause P.J."/>
            <person name="Gorenflot A."/>
            <person name="Berry V."/>
            <person name="Barbe V."/>
            <person name="Ben Mamoun C."/>
        </authorList>
    </citation>
    <scope>NUCLEOTIDE SEQUENCE [LARGE SCALE GENOMIC DNA]</scope>
    <source>
        <strain evidence="12 13">RI</strain>
    </source>
</reference>
<evidence type="ECO:0000259" key="11">
    <source>
        <dbReference type="SMART" id="SM00849"/>
    </source>
</evidence>
<dbReference type="Proteomes" id="UP000002899">
    <property type="component" value="Chromosome II"/>
</dbReference>
<accession>A0A1R4AAH3</accession>
<dbReference type="Gene3D" id="3.60.15.10">
    <property type="entry name" value="Ribonuclease Z/Hydroxyacylglutathione hydrolase-like"/>
    <property type="match status" value="3"/>
</dbReference>
<dbReference type="PANTHER" id="PTHR12553:SF49">
    <property type="entry name" value="ZINC PHOSPHODIESTERASE ELAC PROTEIN 2"/>
    <property type="match status" value="1"/>
</dbReference>
<reference evidence="12 13" key="3">
    <citation type="journal article" date="2016" name="Sci. Rep.">
        <title>Genome-wide diversity and gene expression profiling of Babesia microti isolates identify polymorphic genes that mediate host-pathogen interactions.</title>
        <authorList>
            <person name="Silva J.C."/>
            <person name="Cornillot E."/>
            <person name="McCracken C."/>
            <person name="Usmani-Brown S."/>
            <person name="Dwivedi A."/>
            <person name="Ifeonu O.O."/>
            <person name="Crabtree J."/>
            <person name="Gotia H.T."/>
            <person name="Virji A.Z."/>
            <person name="Reynes C."/>
            <person name="Colinge J."/>
            <person name="Kumar V."/>
            <person name="Lawres L."/>
            <person name="Pazzi J.E."/>
            <person name="Pablo J.V."/>
            <person name="Hung C."/>
            <person name="Brancato J."/>
            <person name="Kumari P."/>
            <person name="Orvis J."/>
            <person name="Tretina K."/>
            <person name="Chibucos M."/>
            <person name="Ott S."/>
            <person name="Sadzewicz L."/>
            <person name="Sengamalay N."/>
            <person name="Shetty A.C."/>
            <person name="Su Q."/>
            <person name="Tallon L."/>
            <person name="Fraser C.M."/>
            <person name="Frutos R."/>
            <person name="Molina D.M."/>
            <person name="Krause P.J."/>
            <person name="Ben Mamoun C."/>
        </authorList>
    </citation>
    <scope>NUCLEOTIDE SEQUENCE [LARGE SCALE GENOMIC DNA]</scope>
    <source>
        <strain evidence="12 13">RI</strain>
    </source>
</reference>
<evidence type="ECO:0000256" key="3">
    <source>
        <dbReference type="ARBA" id="ARBA00007823"/>
    </source>
</evidence>
<evidence type="ECO:0000256" key="2">
    <source>
        <dbReference type="ARBA" id="ARBA00001947"/>
    </source>
</evidence>
<dbReference type="PANTHER" id="PTHR12553">
    <property type="entry name" value="ZINC PHOSPHODIESTERASE ELAC PROTEIN 2"/>
    <property type="match status" value="1"/>
</dbReference>
<reference evidence="12 13" key="2">
    <citation type="journal article" date="2013" name="PLoS ONE">
        <title>Whole genome mapping and re-organization of the nuclear and mitochondrial genomes of Babesia microti isolates.</title>
        <authorList>
            <person name="Cornillot E."/>
            <person name="Dassouli A."/>
            <person name="Garg A."/>
            <person name="Pachikara N."/>
            <person name="Randazzo S."/>
            <person name="Depoix D."/>
            <person name="Carcy B."/>
            <person name="Delbecq S."/>
            <person name="Frutos R."/>
            <person name="Silva J.C."/>
            <person name="Sutton R."/>
            <person name="Krause P.J."/>
            <person name="Mamoun C.B."/>
        </authorList>
    </citation>
    <scope>NUCLEOTIDE SEQUENCE [LARGE SCALE GENOMIC DNA]</scope>
    <source>
        <strain evidence="12 13">RI</strain>
    </source>
</reference>
<dbReference type="AlphaFoldDB" id="A0A1R4AAH3"/>